<keyword evidence="1" id="KW-0677">Repeat</keyword>
<dbReference type="SMART" id="SM00060">
    <property type="entry name" value="FN3"/>
    <property type="match status" value="3"/>
</dbReference>
<comment type="caution">
    <text evidence="4">The sequence shown here is derived from an EMBL/GenBank/DDBJ whole genome shotgun (WGS) entry which is preliminary data.</text>
</comment>
<proteinExistence type="predicted"/>
<dbReference type="InterPro" id="IPR036116">
    <property type="entry name" value="FN3_sf"/>
</dbReference>
<evidence type="ECO:0000256" key="1">
    <source>
        <dbReference type="ARBA" id="ARBA00022737"/>
    </source>
</evidence>
<dbReference type="PANTHER" id="PTHR13817">
    <property type="entry name" value="TITIN"/>
    <property type="match status" value="1"/>
</dbReference>
<protein>
    <recommendedName>
        <fullName evidence="3">Fibronectin type-III domain-containing protein</fullName>
    </recommendedName>
</protein>
<keyword evidence="5" id="KW-1185">Reference proteome</keyword>
<dbReference type="AlphaFoldDB" id="A0A8B6DAS8"/>
<feature type="transmembrane region" description="Helical" evidence="2">
    <location>
        <begin position="665"/>
        <end position="686"/>
    </location>
</feature>
<dbReference type="InterPro" id="IPR003961">
    <property type="entry name" value="FN3_dom"/>
</dbReference>
<evidence type="ECO:0000313" key="4">
    <source>
        <dbReference type="EMBL" id="VDI16732.1"/>
    </source>
</evidence>
<dbReference type="EMBL" id="UYJE01003121">
    <property type="protein sequence ID" value="VDI16732.1"/>
    <property type="molecule type" value="Genomic_DNA"/>
</dbReference>
<keyword evidence="2" id="KW-0812">Transmembrane</keyword>
<dbReference type="PANTHER" id="PTHR13817:SF166">
    <property type="entry name" value="NEURONAL IGCAM-RELATED"/>
    <property type="match status" value="1"/>
</dbReference>
<feature type="domain" description="Fibronectin type-III" evidence="3">
    <location>
        <begin position="442"/>
        <end position="539"/>
    </location>
</feature>
<dbReference type="Pfam" id="PF00041">
    <property type="entry name" value="fn3"/>
    <property type="match status" value="1"/>
</dbReference>
<name>A0A8B6DAS8_MYTGA</name>
<dbReference type="CDD" id="cd00063">
    <property type="entry name" value="FN3"/>
    <property type="match status" value="3"/>
</dbReference>
<dbReference type="Gene3D" id="2.60.40.10">
    <property type="entry name" value="Immunoglobulins"/>
    <property type="match status" value="3"/>
</dbReference>
<evidence type="ECO:0000256" key="2">
    <source>
        <dbReference type="SAM" id="Phobius"/>
    </source>
</evidence>
<evidence type="ECO:0000259" key="3">
    <source>
        <dbReference type="PROSITE" id="PS50853"/>
    </source>
</evidence>
<feature type="domain" description="Fibronectin type-III" evidence="3">
    <location>
        <begin position="344"/>
        <end position="441"/>
    </location>
</feature>
<dbReference type="Proteomes" id="UP000596742">
    <property type="component" value="Unassembled WGS sequence"/>
</dbReference>
<sequence>MFINYLNVKLFELVLNKSRRVLPNPHMCSTAHLYGERSPSISSKIIVQGAIIRNGEKVVRGVAGYDLNIVCNIVSGIPTIKFFMNIHGLQFKRVGNGSLTYPFKPSKKDNMKSFVCSAYSPLLDNPLLSVVLLDIQYAPTVKIRKQVTRKKLELICYPRGNPQNYTFDDWEHWSEFKQHIRNVNGTPHGKLTFLKYNNNNSLHENDGIYKCKTSNGVYGINGRLYQKGSVLLNNKAPPKFVNANKPIQYGRYGEKTNLKVHLYNKYGSIQTTISKQNETLYIHGRQERILTHDMFHGVYITVSGIKITFQLTLDKTDDFTDYTIEACNNKGCNVFTVKVTSNCRPEPPSYVSVFPNARFLKVVWNSGYDGGYQQTFYVEYQQEEEHIWRRSGLVVDNRQVKMSKILNDLNPKTRYQIRVLSKNKIGESNTTARTSVMTLAERPESPTNVSVIPNDRHLAVSWSPGFNGGEPQTFLIEYKQEAAEMWTQSGPIIDDMKVRISNFLYNMSPKRRYFVRMFSRNKIGESNKTHVTTVITLADRPEPPTKVAVIPFDRHLEVSWCPEFNGRDPQTFFIEYKQEASEMWTRSGPIIDNKKSRMTNLLSNMTPNTRYFVRIFSKNEIGESSKTTVISAMTLEPTINLYRVKAVCVVFIIVIAVFLSKDVFVVGLLVLAVTLAVYGLISFFVLRKKVEPVDNQLYISSDDLDLARVHNLRNPREIDTTLPSTSRENEIYMMQFRNEGGVHVDCSILTELGFAFINDHSLNYSEITFNTVPTMRDAVIHGSENRTIYSEIDLMAEAVAPLSSSESEYDESEDI</sequence>
<accession>A0A8B6DAS8</accession>
<dbReference type="InterPro" id="IPR050964">
    <property type="entry name" value="Striated_Muscle_Regulatory"/>
</dbReference>
<reference evidence="4" key="1">
    <citation type="submission" date="2018-11" db="EMBL/GenBank/DDBJ databases">
        <authorList>
            <person name="Alioto T."/>
            <person name="Alioto T."/>
        </authorList>
    </citation>
    <scope>NUCLEOTIDE SEQUENCE</scope>
</reference>
<dbReference type="PROSITE" id="PS50853">
    <property type="entry name" value="FN3"/>
    <property type="match status" value="3"/>
</dbReference>
<feature type="transmembrane region" description="Helical" evidence="2">
    <location>
        <begin position="641"/>
        <end position="659"/>
    </location>
</feature>
<organism evidence="4 5">
    <name type="scientific">Mytilus galloprovincialis</name>
    <name type="common">Mediterranean mussel</name>
    <dbReference type="NCBI Taxonomy" id="29158"/>
    <lineage>
        <taxon>Eukaryota</taxon>
        <taxon>Metazoa</taxon>
        <taxon>Spiralia</taxon>
        <taxon>Lophotrochozoa</taxon>
        <taxon>Mollusca</taxon>
        <taxon>Bivalvia</taxon>
        <taxon>Autobranchia</taxon>
        <taxon>Pteriomorphia</taxon>
        <taxon>Mytilida</taxon>
        <taxon>Mytiloidea</taxon>
        <taxon>Mytilidae</taxon>
        <taxon>Mytilinae</taxon>
        <taxon>Mytilus</taxon>
    </lineage>
</organism>
<gene>
    <name evidence="4" type="ORF">MGAL_10B079914</name>
</gene>
<keyword evidence="2" id="KW-1133">Transmembrane helix</keyword>
<evidence type="ECO:0000313" key="5">
    <source>
        <dbReference type="Proteomes" id="UP000596742"/>
    </source>
</evidence>
<feature type="domain" description="Fibronectin type-III" evidence="3">
    <location>
        <begin position="540"/>
        <end position="637"/>
    </location>
</feature>
<keyword evidence="2" id="KW-0472">Membrane</keyword>
<dbReference type="SUPFAM" id="SSF49265">
    <property type="entry name" value="Fibronectin type III"/>
    <property type="match status" value="2"/>
</dbReference>
<dbReference type="InterPro" id="IPR013783">
    <property type="entry name" value="Ig-like_fold"/>
</dbReference>
<dbReference type="OrthoDB" id="6161934at2759"/>